<dbReference type="EMBL" id="VULQ01000021">
    <property type="protein sequence ID" value="MSS78778.1"/>
    <property type="molecule type" value="Genomic_DNA"/>
</dbReference>
<proteinExistence type="predicted"/>
<sequence length="82" mass="9156">MCFFLGFIFLTIAILIPYDNFEFILGPLRAVGFLTIYGNPLLGIIGSIFSIKRKDLVFLLLNIVQILAFPLTTFIGGRIFGP</sequence>
<gene>
    <name evidence="2" type="ORF">FYJ26_10365</name>
</gene>
<keyword evidence="3" id="KW-1185">Reference proteome</keyword>
<feature type="transmembrane region" description="Helical" evidence="1">
    <location>
        <begin position="56"/>
        <end position="80"/>
    </location>
</feature>
<dbReference type="AlphaFoldDB" id="A0A6N7VH74"/>
<comment type="caution">
    <text evidence="2">The sequence shown here is derived from an EMBL/GenBank/DDBJ whole genome shotgun (WGS) entry which is preliminary data.</text>
</comment>
<name>A0A6N7VH74_9FIRM</name>
<protein>
    <submittedName>
        <fullName evidence="2">Uncharacterized protein</fullName>
    </submittedName>
</protein>
<accession>A0A6N7VH74</accession>
<keyword evidence="1" id="KW-1133">Transmembrane helix</keyword>
<reference evidence="2 3" key="1">
    <citation type="submission" date="2019-08" db="EMBL/GenBank/DDBJ databases">
        <title>In-depth cultivation of the pig gut microbiome towards novel bacterial diversity and tailored functional studies.</title>
        <authorList>
            <person name="Wylensek D."/>
            <person name="Hitch T.C.A."/>
            <person name="Clavel T."/>
        </authorList>
    </citation>
    <scope>NUCLEOTIDE SEQUENCE [LARGE SCALE GENOMIC DNA]</scope>
    <source>
        <strain evidence="2 3">WCA-380-WT-2B</strain>
    </source>
</reference>
<dbReference type="Proteomes" id="UP000441925">
    <property type="component" value="Unassembled WGS sequence"/>
</dbReference>
<evidence type="ECO:0000313" key="3">
    <source>
        <dbReference type="Proteomes" id="UP000441925"/>
    </source>
</evidence>
<organism evidence="2 3">
    <name type="scientific">Anaerococcus porci</name>
    <dbReference type="NCBI Taxonomy" id="2652269"/>
    <lineage>
        <taxon>Bacteria</taxon>
        <taxon>Bacillati</taxon>
        <taxon>Bacillota</taxon>
        <taxon>Tissierellia</taxon>
        <taxon>Tissierellales</taxon>
        <taxon>Peptoniphilaceae</taxon>
        <taxon>Anaerococcus</taxon>
    </lineage>
</organism>
<keyword evidence="1" id="KW-0472">Membrane</keyword>
<keyword evidence="1" id="KW-0812">Transmembrane</keyword>
<evidence type="ECO:0000256" key="1">
    <source>
        <dbReference type="SAM" id="Phobius"/>
    </source>
</evidence>
<evidence type="ECO:0000313" key="2">
    <source>
        <dbReference type="EMBL" id="MSS78778.1"/>
    </source>
</evidence>
<feature type="transmembrane region" description="Helical" evidence="1">
    <location>
        <begin position="31"/>
        <end position="49"/>
    </location>
</feature>